<dbReference type="AlphaFoldDB" id="A0A0V0XCQ1"/>
<organism evidence="5 6">
    <name type="scientific">Trichinella pseudospiralis</name>
    <name type="common">Parasitic roundworm</name>
    <dbReference type="NCBI Taxonomy" id="6337"/>
    <lineage>
        <taxon>Eukaryota</taxon>
        <taxon>Metazoa</taxon>
        <taxon>Ecdysozoa</taxon>
        <taxon>Nematoda</taxon>
        <taxon>Enoplea</taxon>
        <taxon>Dorylaimia</taxon>
        <taxon>Trichinellida</taxon>
        <taxon>Trichinellidae</taxon>
        <taxon>Trichinella</taxon>
    </lineage>
</organism>
<dbReference type="Pfam" id="PF21365">
    <property type="entry name" value="Glyco_hydro_31_3rd"/>
    <property type="match status" value="1"/>
</dbReference>
<evidence type="ECO:0000256" key="1">
    <source>
        <dbReference type="ARBA" id="ARBA00007806"/>
    </source>
</evidence>
<dbReference type="PANTHER" id="PTHR22762:SF133">
    <property type="entry name" value="P-TYPE DOMAIN-CONTAINING PROTEIN"/>
    <property type="match status" value="1"/>
</dbReference>
<evidence type="ECO:0000256" key="2">
    <source>
        <dbReference type="RuleBase" id="RU361185"/>
    </source>
</evidence>
<name>A0A0V0XCQ1_TRIPS</name>
<feature type="domain" description="Glycoside hydrolase family 31 TIM barrel" evidence="3">
    <location>
        <begin position="1"/>
        <end position="82"/>
    </location>
</feature>
<evidence type="ECO:0000313" key="6">
    <source>
        <dbReference type="Proteomes" id="UP000054815"/>
    </source>
</evidence>
<comment type="caution">
    <text evidence="5">The sequence shown here is derived from an EMBL/GenBank/DDBJ whole genome shotgun (WGS) entry which is preliminary data.</text>
</comment>
<protein>
    <submittedName>
        <fullName evidence="5">Putative maltase-glucoamylase-like protein</fullName>
    </submittedName>
</protein>
<dbReference type="GO" id="GO:0004558">
    <property type="term" value="F:alpha-1,4-glucosidase activity"/>
    <property type="evidence" value="ECO:0007669"/>
    <property type="project" value="TreeGrafter"/>
</dbReference>
<evidence type="ECO:0000259" key="3">
    <source>
        <dbReference type="Pfam" id="PF01055"/>
    </source>
</evidence>
<dbReference type="Pfam" id="PF01055">
    <property type="entry name" value="Glyco_hydro_31_2nd"/>
    <property type="match status" value="1"/>
</dbReference>
<comment type="similarity">
    <text evidence="1 2">Belongs to the glycosyl hydrolase 31 family.</text>
</comment>
<dbReference type="Gene3D" id="3.20.20.80">
    <property type="entry name" value="Glycosidases"/>
    <property type="match status" value="1"/>
</dbReference>
<dbReference type="InterPro" id="IPR048395">
    <property type="entry name" value="Glyco_hydro_31_C"/>
</dbReference>
<gene>
    <name evidence="5" type="ORF">T4E_11029</name>
</gene>
<dbReference type="InterPro" id="IPR000322">
    <property type="entry name" value="Glyco_hydro_31_TIM"/>
</dbReference>
<dbReference type="EMBL" id="JYDU01000650">
    <property type="protein sequence ID" value="KRX85824.1"/>
    <property type="molecule type" value="Genomic_DNA"/>
</dbReference>
<dbReference type="SUPFAM" id="SSF51011">
    <property type="entry name" value="Glycosyl hydrolase domain"/>
    <property type="match status" value="1"/>
</dbReference>
<keyword evidence="2" id="KW-0378">Hydrolase</keyword>
<evidence type="ECO:0000313" key="5">
    <source>
        <dbReference type="EMBL" id="KRX85824.1"/>
    </source>
</evidence>
<sequence length="267" mass="30436">MLEYNLFGFNMVGSDICGFVFNTTESLCRRWTQLGAFYPFSRNHNIIGTIDQDPASFGPEFAAMARRVLLERYRLLPYLYTLMYESHVYGTPVVRALFVEFPTDQNTWDVDDQFLWGASLLISPILEHKAVKRLVYYPTGRWFDYFNYEPRPNQGGGGEQVEIGCDVDSIIVDVRGGSVLPLQIPDVNTELSRSNNMQLLVVLSDTYDAVGTLFYDDGSSPIEHGSIFYMRMLVTCEIRQDDVLFSMSFVCLHQGYNATVAVDELQL</sequence>
<keyword evidence="2" id="KW-0326">Glycosidase</keyword>
<dbReference type="Gene3D" id="2.60.40.1180">
    <property type="entry name" value="Golgi alpha-mannosidase II"/>
    <property type="match status" value="2"/>
</dbReference>
<feature type="non-terminal residue" evidence="5">
    <location>
        <position position="267"/>
    </location>
</feature>
<dbReference type="STRING" id="6337.A0A0V0XCQ1"/>
<dbReference type="SUPFAM" id="SSF51445">
    <property type="entry name" value="(Trans)glycosidases"/>
    <property type="match status" value="1"/>
</dbReference>
<evidence type="ECO:0000259" key="4">
    <source>
        <dbReference type="Pfam" id="PF21365"/>
    </source>
</evidence>
<feature type="domain" description="Glycosyl hydrolase family 31 C-terminal" evidence="4">
    <location>
        <begin position="90"/>
        <end position="180"/>
    </location>
</feature>
<dbReference type="InterPro" id="IPR013780">
    <property type="entry name" value="Glyco_hydro_b"/>
</dbReference>
<proteinExistence type="inferred from homology"/>
<dbReference type="GO" id="GO:0005975">
    <property type="term" value="P:carbohydrate metabolic process"/>
    <property type="evidence" value="ECO:0007669"/>
    <property type="project" value="InterPro"/>
</dbReference>
<reference evidence="5 6" key="1">
    <citation type="submission" date="2015-01" db="EMBL/GenBank/DDBJ databases">
        <title>Evolution of Trichinella species and genotypes.</title>
        <authorList>
            <person name="Korhonen P.K."/>
            <person name="Edoardo P."/>
            <person name="Giuseppe L.R."/>
            <person name="Gasser R.B."/>
        </authorList>
    </citation>
    <scope>NUCLEOTIDE SEQUENCE [LARGE SCALE GENOMIC DNA]</scope>
    <source>
        <strain evidence="5">ISS141</strain>
    </source>
</reference>
<dbReference type="PANTHER" id="PTHR22762">
    <property type="entry name" value="ALPHA-GLUCOSIDASE"/>
    <property type="match status" value="1"/>
</dbReference>
<accession>A0A0V0XCQ1</accession>
<dbReference type="InterPro" id="IPR017853">
    <property type="entry name" value="GH"/>
</dbReference>
<dbReference type="Proteomes" id="UP000054815">
    <property type="component" value="Unassembled WGS sequence"/>
</dbReference>